<name>A0A5E4Q9I2_9NEOP</name>
<dbReference type="Proteomes" id="UP000324832">
    <property type="component" value="Unassembled WGS sequence"/>
</dbReference>
<dbReference type="EMBL" id="FZQP02002148">
    <property type="protein sequence ID" value="VVC94882.1"/>
    <property type="molecule type" value="Genomic_DNA"/>
</dbReference>
<sequence length="91" mass="10288">MNSSKEVAKDQNKTNTGYSWSYLFNSRKRTTSENSVSSNCSNSSTESGTLGGLQRQTSKNNDEYLWMIYLFCRHGSWLHGSDQSYSSALLQ</sequence>
<reference evidence="2 3" key="1">
    <citation type="submission" date="2017-07" db="EMBL/GenBank/DDBJ databases">
        <authorList>
            <person name="Talla V."/>
            <person name="Backstrom N."/>
        </authorList>
    </citation>
    <scope>NUCLEOTIDE SEQUENCE [LARGE SCALE GENOMIC DNA]</scope>
</reference>
<feature type="region of interest" description="Disordered" evidence="1">
    <location>
        <begin position="29"/>
        <end position="56"/>
    </location>
</feature>
<evidence type="ECO:0000313" key="2">
    <source>
        <dbReference type="EMBL" id="VVC94882.1"/>
    </source>
</evidence>
<evidence type="ECO:0000313" key="3">
    <source>
        <dbReference type="Proteomes" id="UP000324832"/>
    </source>
</evidence>
<feature type="compositionally biased region" description="Low complexity" evidence="1">
    <location>
        <begin position="32"/>
        <end position="47"/>
    </location>
</feature>
<protein>
    <submittedName>
        <fullName evidence="2">Uncharacterized protein</fullName>
    </submittedName>
</protein>
<gene>
    <name evidence="2" type="ORF">LSINAPIS_LOCUS6729</name>
</gene>
<dbReference type="AlphaFoldDB" id="A0A5E4Q9I2"/>
<proteinExistence type="predicted"/>
<keyword evidence="3" id="KW-1185">Reference proteome</keyword>
<accession>A0A5E4Q9I2</accession>
<evidence type="ECO:0000256" key="1">
    <source>
        <dbReference type="SAM" id="MobiDB-lite"/>
    </source>
</evidence>
<organism evidence="2 3">
    <name type="scientific">Leptidea sinapis</name>
    <dbReference type="NCBI Taxonomy" id="189913"/>
    <lineage>
        <taxon>Eukaryota</taxon>
        <taxon>Metazoa</taxon>
        <taxon>Ecdysozoa</taxon>
        <taxon>Arthropoda</taxon>
        <taxon>Hexapoda</taxon>
        <taxon>Insecta</taxon>
        <taxon>Pterygota</taxon>
        <taxon>Neoptera</taxon>
        <taxon>Endopterygota</taxon>
        <taxon>Lepidoptera</taxon>
        <taxon>Glossata</taxon>
        <taxon>Ditrysia</taxon>
        <taxon>Papilionoidea</taxon>
        <taxon>Pieridae</taxon>
        <taxon>Dismorphiinae</taxon>
        <taxon>Leptidea</taxon>
    </lineage>
</organism>